<keyword evidence="1" id="KW-0732">Signal</keyword>
<sequence length="86" mass="9309">MSRVLQLATLAFVIRMSARLAASNSSICYQNESIRDLQLQATLAFVIRMSVGLAASNSSICYQNEFKGLAASNSSICYQNECGTCC</sequence>
<comment type="caution">
    <text evidence="2">The sequence shown here is derived from an EMBL/GenBank/DDBJ whole genome shotgun (WGS) entry which is preliminary data.</text>
</comment>
<evidence type="ECO:0000256" key="1">
    <source>
        <dbReference type="SAM" id="SignalP"/>
    </source>
</evidence>
<name>A0AAV4P192_CAEEX</name>
<proteinExistence type="predicted"/>
<accession>A0AAV4P192</accession>
<evidence type="ECO:0000313" key="3">
    <source>
        <dbReference type="Proteomes" id="UP001054945"/>
    </source>
</evidence>
<gene>
    <name evidence="2" type="ORF">CEXT_463161</name>
</gene>
<dbReference type="AlphaFoldDB" id="A0AAV4P192"/>
<evidence type="ECO:0000313" key="2">
    <source>
        <dbReference type="EMBL" id="GIX89007.1"/>
    </source>
</evidence>
<dbReference type="Proteomes" id="UP001054945">
    <property type="component" value="Unassembled WGS sequence"/>
</dbReference>
<reference evidence="2 3" key="1">
    <citation type="submission" date="2021-06" db="EMBL/GenBank/DDBJ databases">
        <title>Caerostris extrusa draft genome.</title>
        <authorList>
            <person name="Kono N."/>
            <person name="Arakawa K."/>
        </authorList>
    </citation>
    <scope>NUCLEOTIDE SEQUENCE [LARGE SCALE GENOMIC DNA]</scope>
</reference>
<organism evidence="2 3">
    <name type="scientific">Caerostris extrusa</name>
    <name type="common">Bark spider</name>
    <name type="synonym">Caerostris bankana</name>
    <dbReference type="NCBI Taxonomy" id="172846"/>
    <lineage>
        <taxon>Eukaryota</taxon>
        <taxon>Metazoa</taxon>
        <taxon>Ecdysozoa</taxon>
        <taxon>Arthropoda</taxon>
        <taxon>Chelicerata</taxon>
        <taxon>Arachnida</taxon>
        <taxon>Araneae</taxon>
        <taxon>Araneomorphae</taxon>
        <taxon>Entelegynae</taxon>
        <taxon>Araneoidea</taxon>
        <taxon>Araneidae</taxon>
        <taxon>Caerostris</taxon>
    </lineage>
</organism>
<dbReference type="EMBL" id="BPLR01003814">
    <property type="protein sequence ID" value="GIX89007.1"/>
    <property type="molecule type" value="Genomic_DNA"/>
</dbReference>
<feature type="signal peptide" evidence="1">
    <location>
        <begin position="1"/>
        <end position="23"/>
    </location>
</feature>
<feature type="chain" id="PRO_5043652118" description="Secreted protein" evidence="1">
    <location>
        <begin position="24"/>
        <end position="86"/>
    </location>
</feature>
<keyword evidence="3" id="KW-1185">Reference proteome</keyword>
<protein>
    <recommendedName>
        <fullName evidence="4">Secreted protein</fullName>
    </recommendedName>
</protein>
<evidence type="ECO:0008006" key="4">
    <source>
        <dbReference type="Google" id="ProtNLM"/>
    </source>
</evidence>